<evidence type="ECO:0000256" key="9">
    <source>
        <dbReference type="SAM" id="Phobius"/>
    </source>
</evidence>
<evidence type="ECO:0000256" key="6">
    <source>
        <dbReference type="ARBA" id="ARBA00022989"/>
    </source>
</evidence>
<evidence type="ECO:0000256" key="7">
    <source>
        <dbReference type="ARBA" id="ARBA00023065"/>
    </source>
</evidence>
<evidence type="ECO:0000313" key="12">
    <source>
        <dbReference type="Proteomes" id="UP001259982"/>
    </source>
</evidence>
<keyword evidence="8 9" id="KW-0472">Membrane</keyword>
<evidence type="ECO:0000259" key="10">
    <source>
        <dbReference type="Pfam" id="PF00999"/>
    </source>
</evidence>
<evidence type="ECO:0000256" key="5">
    <source>
        <dbReference type="ARBA" id="ARBA00022692"/>
    </source>
</evidence>
<keyword evidence="2" id="KW-0813">Transport</keyword>
<comment type="caution">
    <text evidence="11">The sequence shown here is derived from an EMBL/GenBank/DDBJ whole genome shotgun (WGS) entry which is preliminary data.</text>
</comment>
<gene>
    <name evidence="11" type="ORF">RM531_08970</name>
</gene>
<feature type="transmembrane region" description="Helical" evidence="9">
    <location>
        <begin position="58"/>
        <end position="75"/>
    </location>
</feature>
<evidence type="ECO:0000256" key="1">
    <source>
        <dbReference type="ARBA" id="ARBA00004651"/>
    </source>
</evidence>
<evidence type="ECO:0000256" key="4">
    <source>
        <dbReference type="ARBA" id="ARBA00022475"/>
    </source>
</evidence>
<dbReference type="RefSeq" id="WP_311658764.1">
    <property type="nucleotide sequence ID" value="NZ_JAVRHY010000006.1"/>
</dbReference>
<feature type="transmembrane region" description="Helical" evidence="9">
    <location>
        <begin position="341"/>
        <end position="359"/>
    </location>
</feature>
<dbReference type="InterPro" id="IPR038770">
    <property type="entry name" value="Na+/solute_symporter_sf"/>
</dbReference>
<feature type="domain" description="Cation/H+ exchanger transmembrane" evidence="10">
    <location>
        <begin position="15"/>
        <end position="393"/>
    </location>
</feature>
<comment type="subcellular location">
    <subcellularLocation>
        <location evidence="1">Cell membrane</location>
        <topology evidence="1">Multi-pass membrane protein</topology>
    </subcellularLocation>
</comment>
<proteinExistence type="predicted"/>
<feature type="transmembrane region" description="Helical" evidence="9">
    <location>
        <begin position="161"/>
        <end position="178"/>
    </location>
</feature>
<feature type="transmembrane region" description="Helical" evidence="9">
    <location>
        <begin position="118"/>
        <end position="140"/>
    </location>
</feature>
<dbReference type="Pfam" id="PF00999">
    <property type="entry name" value="Na_H_Exchanger"/>
    <property type="match status" value="1"/>
</dbReference>
<feature type="transmembrane region" description="Helical" evidence="9">
    <location>
        <begin position="87"/>
        <end position="112"/>
    </location>
</feature>
<sequence>MLGFGDIALILLGVIAFAALSRRLETSMVTLPMVFAAFGWLIGQGGAELVPMHAEHEIIHTIAEITLILVLFADASRVDLRALRSHYAIPARMLLVGMPLTILLGTLLAHWVTPDASWAVALLVAAILTPTDAALGQTVVTSPAIPPRLRQGINVESGLNDGLALPVVMIAAIISAQGTGTVVEGVPDNVVVFALMQVVLGPLAGVVIGYLFARMLDAAINARFITTPFQGIYFLATAFLAFVAAELAGGNGLIAAFVGGLVFGHTLRSSTTFISEFMEGEGQLLTMFTFLIFGAVMVPLGIEHVTWKTVVLAIAYLSVIRVLPVWLSLAGSGLSSYEKIFLGWFGPRGLASILFALLILERFAIPGGDEILSCVVLTVMLSIVLHGVSANPMAGRFAQRTGLARPSSENP</sequence>
<evidence type="ECO:0000256" key="8">
    <source>
        <dbReference type="ARBA" id="ARBA00023136"/>
    </source>
</evidence>
<keyword evidence="6 9" id="KW-1133">Transmembrane helix</keyword>
<protein>
    <submittedName>
        <fullName evidence="11">Sodium:proton antiporter</fullName>
    </submittedName>
</protein>
<evidence type="ECO:0000313" key="11">
    <source>
        <dbReference type="EMBL" id="MDT0618610.1"/>
    </source>
</evidence>
<keyword evidence="5 9" id="KW-0812">Transmembrane</keyword>
<reference evidence="11 12" key="1">
    <citation type="submission" date="2023-09" db="EMBL/GenBank/DDBJ databases">
        <authorList>
            <person name="Rey-Velasco X."/>
        </authorList>
    </citation>
    <scope>NUCLEOTIDE SEQUENCE [LARGE SCALE GENOMIC DNA]</scope>
    <source>
        <strain evidence="11 12">P385</strain>
    </source>
</reference>
<dbReference type="PANTHER" id="PTHR32507:SF8">
    <property type="entry name" value="CNH1P"/>
    <property type="match status" value="1"/>
</dbReference>
<keyword evidence="4" id="KW-1003">Cell membrane</keyword>
<organism evidence="11 12">
    <name type="scientific">Spectribacter acetivorans</name>
    <dbReference type="NCBI Taxonomy" id="3075603"/>
    <lineage>
        <taxon>Bacteria</taxon>
        <taxon>Pseudomonadati</taxon>
        <taxon>Pseudomonadota</taxon>
        <taxon>Gammaproteobacteria</taxon>
        <taxon>Salinisphaerales</taxon>
        <taxon>Salinisphaeraceae</taxon>
        <taxon>Spectribacter</taxon>
    </lineage>
</organism>
<dbReference type="EMBL" id="JAVRHY010000006">
    <property type="protein sequence ID" value="MDT0618610.1"/>
    <property type="molecule type" value="Genomic_DNA"/>
</dbReference>
<dbReference type="PANTHER" id="PTHR32507">
    <property type="entry name" value="NA(+)/H(+) ANTIPORTER 1"/>
    <property type="match status" value="1"/>
</dbReference>
<accession>A0ABU3B804</accession>
<feature type="transmembrane region" description="Helical" evidence="9">
    <location>
        <begin position="371"/>
        <end position="388"/>
    </location>
</feature>
<feature type="transmembrane region" description="Helical" evidence="9">
    <location>
        <begin position="232"/>
        <end position="263"/>
    </location>
</feature>
<feature type="transmembrane region" description="Helical" evidence="9">
    <location>
        <begin position="190"/>
        <end position="212"/>
    </location>
</feature>
<name>A0ABU3B804_9GAMM</name>
<dbReference type="InterPro" id="IPR006153">
    <property type="entry name" value="Cation/H_exchanger_TM"/>
</dbReference>
<feature type="transmembrane region" description="Helical" evidence="9">
    <location>
        <begin position="309"/>
        <end position="329"/>
    </location>
</feature>
<keyword evidence="12" id="KW-1185">Reference proteome</keyword>
<feature type="transmembrane region" description="Helical" evidence="9">
    <location>
        <begin position="283"/>
        <end position="302"/>
    </location>
</feature>
<dbReference type="Proteomes" id="UP001259982">
    <property type="component" value="Unassembled WGS sequence"/>
</dbReference>
<evidence type="ECO:0000256" key="3">
    <source>
        <dbReference type="ARBA" id="ARBA00022449"/>
    </source>
</evidence>
<keyword evidence="7" id="KW-0406">Ion transport</keyword>
<evidence type="ECO:0000256" key="2">
    <source>
        <dbReference type="ARBA" id="ARBA00022448"/>
    </source>
</evidence>
<keyword evidence="3" id="KW-0050">Antiport</keyword>
<dbReference type="Gene3D" id="1.20.1530.20">
    <property type="match status" value="1"/>
</dbReference>